<feature type="domain" description="NlpC/P60" evidence="8">
    <location>
        <begin position="57"/>
        <end position="193"/>
    </location>
</feature>
<dbReference type="CDD" id="cd00118">
    <property type="entry name" value="LysM"/>
    <property type="match status" value="1"/>
</dbReference>
<dbReference type="PROSITE" id="PS51935">
    <property type="entry name" value="NLPC_P60"/>
    <property type="match status" value="1"/>
</dbReference>
<protein>
    <submittedName>
        <fullName evidence="9">LysM peptidoglycan-binding domain-containing protein</fullName>
    </submittedName>
</protein>
<organism evidence="9 10">
    <name type="scientific">Aneurinibacillus aneurinilyticus</name>
    <name type="common">Bacillus aneurinolyticus</name>
    <dbReference type="NCBI Taxonomy" id="1391"/>
    <lineage>
        <taxon>Bacteria</taxon>
        <taxon>Bacillati</taxon>
        <taxon>Bacillota</taxon>
        <taxon>Bacilli</taxon>
        <taxon>Bacillales</taxon>
        <taxon>Paenibacillaceae</taxon>
        <taxon>Aneurinibacillus group</taxon>
        <taxon>Aneurinibacillus</taxon>
    </lineage>
</organism>
<dbReference type="AlphaFoldDB" id="A0A848CV40"/>
<dbReference type="InterPro" id="IPR018392">
    <property type="entry name" value="LysM"/>
</dbReference>
<comment type="similarity">
    <text evidence="1">Belongs to the peptidase C40 family.</text>
</comment>
<dbReference type="InterPro" id="IPR051202">
    <property type="entry name" value="Peptidase_C40"/>
</dbReference>
<feature type="domain" description="LysM" evidence="7">
    <location>
        <begin position="12"/>
        <end position="57"/>
    </location>
</feature>
<evidence type="ECO:0000256" key="6">
    <source>
        <dbReference type="ARBA" id="ARBA00022807"/>
    </source>
</evidence>
<name>A0A848CV40_ANEAE</name>
<evidence type="ECO:0000256" key="2">
    <source>
        <dbReference type="ARBA" id="ARBA00022670"/>
    </source>
</evidence>
<dbReference type="PANTHER" id="PTHR47053">
    <property type="entry name" value="MUREIN DD-ENDOPEPTIDASE MEPH-RELATED"/>
    <property type="match status" value="1"/>
</dbReference>
<comment type="caution">
    <text evidence="9">The sequence shown here is derived from an EMBL/GenBank/DDBJ whole genome shotgun (WGS) entry which is preliminary data.</text>
</comment>
<keyword evidence="5" id="KW-0378">Hydrolase</keyword>
<evidence type="ECO:0000256" key="5">
    <source>
        <dbReference type="ARBA" id="ARBA00022801"/>
    </source>
</evidence>
<keyword evidence="2" id="KW-0645">Protease</keyword>
<dbReference type="InterPro" id="IPR038765">
    <property type="entry name" value="Papain-like_cys_pep_sf"/>
</dbReference>
<gene>
    <name evidence="9" type="ORF">HF838_08395</name>
</gene>
<evidence type="ECO:0000259" key="7">
    <source>
        <dbReference type="PROSITE" id="PS51782"/>
    </source>
</evidence>
<dbReference type="Gene3D" id="3.10.350.10">
    <property type="entry name" value="LysM domain"/>
    <property type="match status" value="1"/>
</dbReference>
<dbReference type="Proteomes" id="UP000561326">
    <property type="component" value="Unassembled WGS sequence"/>
</dbReference>
<dbReference type="SUPFAM" id="SSF54001">
    <property type="entry name" value="Cysteine proteinases"/>
    <property type="match status" value="1"/>
</dbReference>
<reference evidence="9 10" key="1">
    <citation type="submission" date="2020-04" db="EMBL/GenBank/DDBJ databases">
        <authorList>
            <person name="Hitch T.C.A."/>
            <person name="Wylensek D."/>
            <person name="Clavel T."/>
        </authorList>
    </citation>
    <scope>NUCLEOTIDE SEQUENCE [LARGE SCALE GENOMIC DNA]</scope>
    <source>
        <strain evidence="9 10">WB01_D5_05</strain>
    </source>
</reference>
<accession>A0A848CV40</accession>
<dbReference type="Gene3D" id="3.90.1720.10">
    <property type="entry name" value="endopeptidase domain like (from Nostoc punctiforme)"/>
    <property type="match status" value="1"/>
</dbReference>
<evidence type="ECO:0000256" key="3">
    <source>
        <dbReference type="ARBA" id="ARBA00022729"/>
    </source>
</evidence>
<dbReference type="GO" id="GO:0006508">
    <property type="term" value="P:proteolysis"/>
    <property type="evidence" value="ECO:0007669"/>
    <property type="project" value="UniProtKB-KW"/>
</dbReference>
<keyword evidence="6" id="KW-0788">Thiol protease</keyword>
<evidence type="ECO:0000256" key="1">
    <source>
        <dbReference type="ARBA" id="ARBA00007074"/>
    </source>
</evidence>
<keyword evidence="3" id="KW-0732">Signal</keyword>
<dbReference type="InterPro" id="IPR036779">
    <property type="entry name" value="LysM_dom_sf"/>
</dbReference>
<evidence type="ECO:0000313" key="9">
    <source>
        <dbReference type="EMBL" id="NME98279.1"/>
    </source>
</evidence>
<evidence type="ECO:0000256" key="4">
    <source>
        <dbReference type="ARBA" id="ARBA00022737"/>
    </source>
</evidence>
<dbReference type="InterPro" id="IPR000064">
    <property type="entry name" value="NLP_P60_dom"/>
</dbReference>
<dbReference type="SUPFAM" id="SSF54106">
    <property type="entry name" value="LysM domain"/>
    <property type="match status" value="1"/>
</dbReference>
<dbReference type="PANTHER" id="PTHR47053:SF1">
    <property type="entry name" value="MUREIN DD-ENDOPEPTIDASE MEPH-RELATED"/>
    <property type="match status" value="1"/>
</dbReference>
<dbReference type="EMBL" id="JABAGO010000012">
    <property type="protein sequence ID" value="NME98279.1"/>
    <property type="molecule type" value="Genomic_DNA"/>
</dbReference>
<sequence>MGAGTVHAASYSSYKVKLGDTAYKISQRYTISLAKLKEINPGIEDLNQLYSGQTLNIPKADAIIALGKNYIGTPYVLGAKRFQDKTFDCSSFVQYLYAKQGISLGWNSREQAKQGVDVSFKDMKKGDLMFFADEDYPNETGLNKVRHVGIYMGDGKILHTYEEGTGVIVSDLYNDPKEGDYWYKYFLFAKRIIQ</sequence>
<dbReference type="Pfam" id="PF00877">
    <property type="entry name" value="NLPC_P60"/>
    <property type="match status" value="1"/>
</dbReference>
<dbReference type="SMART" id="SM00257">
    <property type="entry name" value="LysM"/>
    <property type="match status" value="1"/>
</dbReference>
<keyword evidence="4" id="KW-0677">Repeat</keyword>
<dbReference type="GO" id="GO:0008234">
    <property type="term" value="F:cysteine-type peptidase activity"/>
    <property type="evidence" value="ECO:0007669"/>
    <property type="project" value="UniProtKB-KW"/>
</dbReference>
<evidence type="ECO:0000259" key="8">
    <source>
        <dbReference type="PROSITE" id="PS51935"/>
    </source>
</evidence>
<proteinExistence type="inferred from homology"/>
<evidence type="ECO:0000313" key="10">
    <source>
        <dbReference type="Proteomes" id="UP000561326"/>
    </source>
</evidence>
<dbReference type="Pfam" id="PF01476">
    <property type="entry name" value="LysM"/>
    <property type="match status" value="1"/>
</dbReference>
<dbReference type="PROSITE" id="PS51782">
    <property type="entry name" value="LYSM"/>
    <property type="match status" value="1"/>
</dbReference>